<proteinExistence type="predicted"/>
<dbReference type="SUPFAM" id="SSF53335">
    <property type="entry name" value="S-adenosyl-L-methionine-dependent methyltransferases"/>
    <property type="match status" value="1"/>
</dbReference>
<sequence>MNDKVIALGYKILNSKIFSRIFRSYKLIWELAGLTKRTAMDAVLYGVKDEQEFWSSGERIAEKLRKFVDKNSIVLDVGCGIGRIERFLAPYCR</sequence>
<accession>A0A7V4KDS8</accession>
<dbReference type="Gene3D" id="3.40.50.150">
    <property type="entry name" value="Vaccinia Virus protein VP39"/>
    <property type="match status" value="1"/>
</dbReference>
<evidence type="ECO:0000313" key="1">
    <source>
        <dbReference type="EMBL" id="HGU53263.1"/>
    </source>
</evidence>
<comment type="caution">
    <text evidence="1">The sequence shown here is derived from an EMBL/GenBank/DDBJ whole genome shotgun (WGS) entry which is preliminary data.</text>
</comment>
<dbReference type="AlphaFoldDB" id="A0A7V4KDS8"/>
<evidence type="ECO:0008006" key="2">
    <source>
        <dbReference type="Google" id="ProtNLM"/>
    </source>
</evidence>
<organism evidence="1">
    <name type="scientific">Fervidobacterium pennivorans</name>
    <dbReference type="NCBI Taxonomy" id="93466"/>
    <lineage>
        <taxon>Bacteria</taxon>
        <taxon>Thermotogati</taxon>
        <taxon>Thermotogota</taxon>
        <taxon>Thermotogae</taxon>
        <taxon>Thermotogales</taxon>
        <taxon>Fervidobacteriaceae</taxon>
        <taxon>Fervidobacterium</taxon>
    </lineage>
</organism>
<dbReference type="InterPro" id="IPR029063">
    <property type="entry name" value="SAM-dependent_MTases_sf"/>
</dbReference>
<reference evidence="1" key="1">
    <citation type="journal article" date="2020" name="mSystems">
        <title>Genome- and Community-Level Interaction Insights into Carbon Utilization and Element Cycling Functions of Hydrothermarchaeota in Hydrothermal Sediment.</title>
        <authorList>
            <person name="Zhou Z."/>
            <person name="Liu Y."/>
            <person name="Xu W."/>
            <person name="Pan J."/>
            <person name="Luo Z.H."/>
            <person name="Li M."/>
        </authorList>
    </citation>
    <scope>NUCLEOTIDE SEQUENCE [LARGE SCALE GENOMIC DNA]</scope>
    <source>
        <strain evidence="1">SpSt-61</strain>
    </source>
</reference>
<name>A0A7V4KDS8_FERPE</name>
<dbReference type="EMBL" id="DSZZ01000332">
    <property type="protein sequence ID" value="HGU53263.1"/>
    <property type="molecule type" value="Genomic_DNA"/>
</dbReference>
<gene>
    <name evidence="1" type="ORF">ENT78_07075</name>
</gene>
<protein>
    <recommendedName>
        <fullName evidence="2">Class I SAM-dependent methyltransferase</fullName>
    </recommendedName>
</protein>